<dbReference type="EMBL" id="JAKUCV010005665">
    <property type="protein sequence ID" value="KAJ4830340.1"/>
    <property type="molecule type" value="Genomic_DNA"/>
</dbReference>
<feature type="non-terminal residue" evidence="1">
    <location>
        <position position="1"/>
    </location>
</feature>
<evidence type="ECO:0000313" key="1">
    <source>
        <dbReference type="EMBL" id="KAJ4830340.1"/>
    </source>
</evidence>
<dbReference type="AlphaFoldDB" id="A0A9Q0J7D3"/>
<proteinExistence type="predicted"/>
<gene>
    <name evidence="1" type="primary">CSP41B_1</name>
    <name evidence="1" type="ORF">Tsubulata_043563</name>
</gene>
<protein>
    <submittedName>
        <fullName evidence="1">Chloroplast stem-loop binding protein of 41 kDa b, chloroplastic</fullName>
    </submittedName>
</protein>
<name>A0A9Q0J7D3_9ROSI</name>
<reference evidence="1" key="1">
    <citation type="submission" date="2022-02" db="EMBL/GenBank/DDBJ databases">
        <authorList>
            <person name="Henning P.M."/>
            <person name="McCubbin A.G."/>
            <person name="Shore J.S."/>
        </authorList>
    </citation>
    <scope>NUCLEOTIDE SEQUENCE</scope>
    <source>
        <strain evidence="1">F60SS</strain>
        <tissue evidence="1">Leaves</tissue>
    </source>
</reference>
<comment type="caution">
    <text evidence="1">The sequence shown here is derived from an EMBL/GenBank/DDBJ whole genome shotgun (WGS) entry which is preliminary data.</text>
</comment>
<dbReference type="Proteomes" id="UP001141552">
    <property type="component" value="Unassembled WGS sequence"/>
</dbReference>
<dbReference type="OrthoDB" id="1703243at2759"/>
<organism evidence="1 2">
    <name type="scientific">Turnera subulata</name>
    <dbReference type="NCBI Taxonomy" id="218843"/>
    <lineage>
        <taxon>Eukaryota</taxon>
        <taxon>Viridiplantae</taxon>
        <taxon>Streptophyta</taxon>
        <taxon>Embryophyta</taxon>
        <taxon>Tracheophyta</taxon>
        <taxon>Spermatophyta</taxon>
        <taxon>Magnoliopsida</taxon>
        <taxon>eudicotyledons</taxon>
        <taxon>Gunneridae</taxon>
        <taxon>Pentapetalae</taxon>
        <taxon>rosids</taxon>
        <taxon>fabids</taxon>
        <taxon>Malpighiales</taxon>
        <taxon>Passifloraceae</taxon>
        <taxon>Turnera</taxon>
    </lineage>
</organism>
<accession>A0A9Q0J7D3</accession>
<reference evidence="1" key="2">
    <citation type="journal article" date="2023" name="Plants (Basel)">
        <title>Annotation of the Turnera subulata (Passifloraceae) Draft Genome Reveals the S-Locus Evolved after the Divergence of Turneroideae from Passifloroideae in a Stepwise Manner.</title>
        <authorList>
            <person name="Henning P.M."/>
            <person name="Roalson E.H."/>
            <person name="Mir W."/>
            <person name="McCubbin A.G."/>
            <person name="Shore J.S."/>
        </authorList>
    </citation>
    <scope>NUCLEOTIDE SEQUENCE</scope>
    <source>
        <strain evidence="1">F60SS</strain>
    </source>
</reference>
<sequence>AKHVLGWTPEFDLVEGLTDSYNLDFGGVTFRKEADFPSDDLILGKSLVLQA</sequence>
<keyword evidence="2" id="KW-1185">Reference proteome</keyword>
<evidence type="ECO:0000313" key="2">
    <source>
        <dbReference type="Proteomes" id="UP001141552"/>
    </source>
</evidence>